<evidence type="ECO:0000313" key="2">
    <source>
        <dbReference type="Proteomes" id="UP001163105"/>
    </source>
</evidence>
<comment type="caution">
    <text evidence="1">The sequence shown here is derived from an EMBL/GenBank/DDBJ whole genome shotgun (WGS) entry which is preliminary data.</text>
</comment>
<proteinExistence type="predicted"/>
<sequence>MNSTSTNLGSLPDHLFLDIVEHLDTARDVSSLGASCHATQATVLHDGWKAFARRRFPSLRVPTSSSVDWRAAVDRMAYLDRCWEQRGFRFSYFREGRGQRGGRQNQRTRHGGQQSVAFQTVVDACLISSSSSLQEELLACGTGEDLRVRWRSTPNDKSKDIWRTLPGKEAGYSPGTGDVTALSAIERDAQPEVIVGRANGDVQLLSAAFDDSFGKATRTLLPVDEAKVNLGRSPGQRAVTWTEWRSDSRLLASCRSSLLTLYDVSSADASGSELEPMAYYDVSEGPDDRGYISIVHCAKFMGRDTIACGISGSSEPLRWGKIRPSGLELTSPKYLHLDDGLSDASLSKAKRTVWAIEPLGGLRNEDLLLIDMRAQEQANMHGARLLDMRTPSRHDAIYRDPFQPYNSSNSLLVYGSERFIGAAATESAVRIFDFRYPKPYFHSDALPCSEHLPTPRPWKSGDSWSEASVNGAPTTLPRRCDYGKGTVCAWHATSRNTTWRPDATLFFSQDVHERAGSLAKSSDLAESFYIGARGAFIEADLTLAGDSKSHEPKVRKAPDGWKVEAGGLARQSLAMAETGVSLYHGEGWQGVDPMATVRLYRWSDVPLEPKTGSRLDVRWKSQTPSGEQNCVTLPRR</sequence>
<reference evidence="1" key="1">
    <citation type="submission" date="2023-01" db="EMBL/GenBank/DDBJ databases">
        <title>The growth and conidiation of Purpureocillium lavendulum are regulated by nitrogen source and histone H3K14 acetylation.</title>
        <authorList>
            <person name="Tang P."/>
            <person name="Han J."/>
            <person name="Zhang C."/>
            <person name="Tang P."/>
            <person name="Qi F."/>
            <person name="Zhang K."/>
            <person name="Liang L."/>
        </authorList>
    </citation>
    <scope>NUCLEOTIDE SEQUENCE</scope>
    <source>
        <strain evidence="1">YMF1.00683</strain>
    </source>
</reference>
<organism evidence="1 2">
    <name type="scientific">Purpureocillium lavendulum</name>
    <dbReference type="NCBI Taxonomy" id="1247861"/>
    <lineage>
        <taxon>Eukaryota</taxon>
        <taxon>Fungi</taxon>
        <taxon>Dikarya</taxon>
        <taxon>Ascomycota</taxon>
        <taxon>Pezizomycotina</taxon>
        <taxon>Sordariomycetes</taxon>
        <taxon>Hypocreomycetidae</taxon>
        <taxon>Hypocreales</taxon>
        <taxon>Ophiocordycipitaceae</taxon>
        <taxon>Purpureocillium</taxon>
    </lineage>
</organism>
<gene>
    <name evidence="1" type="ORF">O9K51_05609</name>
</gene>
<dbReference type="EMBL" id="JAQHRD010000004">
    <property type="protein sequence ID" value="KAJ6442057.1"/>
    <property type="molecule type" value="Genomic_DNA"/>
</dbReference>
<evidence type="ECO:0000313" key="1">
    <source>
        <dbReference type="EMBL" id="KAJ6442057.1"/>
    </source>
</evidence>
<dbReference type="Proteomes" id="UP001163105">
    <property type="component" value="Unassembled WGS sequence"/>
</dbReference>
<name>A0AB34FSE6_9HYPO</name>
<dbReference type="AlphaFoldDB" id="A0AB34FSE6"/>
<accession>A0AB34FSE6</accession>
<keyword evidence="2" id="KW-1185">Reference proteome</keyword>
<protein>
    <submittedName>
        <fullName evidence="1">F-box domain-containing protein</fullName>
    </submittedName>
</protein>